<feature type="binding site" evidence="5">
    <location>
        <position position="158"/>
    </location>
    <ligand>
        <name>Zn(2+)</name>
        <dbReference type="ChEBI" id="CHEBI:29105"/>
    </ligand>
</feature>
<keyword evidence="2 7" id="KW-0548">Nucleotidyltransferase</keyword>
<dbReference type="EMBL" id="PEUM01000090">
    <property type="protein sequence ID" value="PIV25152.1"/>
    <property type="molecule type" value="Genomic_DNA"/>
</dbReference>
<feature type="binding site" evidence="5">
    <location>
        <position position="107"/>
    </location>
    <ligand>
        <name>Zn(2+)</name>
        <dbReference type="ChEBI" id="CHEBI:29105"/>
    </ligand>
</feature>
<dbReference type="GO" id="GO:0006012">
    <property type="term" value="P:galactose metabolic process"/>
    <property type="evidence" value="ECO:0007669"/>
    <property type="project" value="InterPro"/>
</dbReference>
<sequence length="328" mass="37587">MPQLRQNIITGEWVVMAPERAKRPNEYVTADTIKHQVKAECPFCVGKPTYGSRIKSEDTANIYVAPNKFPAFLPEENISVRGYYPEKGFYRVKPAIGGHELIITKNHDHSLDAMPRNILEEMFLAIQRRYLVYAKNDLVEYVMAIYNHGPVAGASIEHGHAQLFSSSIVPSLIVKEKHGSEKYFELNGVCVYCDMIEHEKKEKIRMLAETDSFVMFNFFASRFPFEIWIVPKKHSSNFEIAGYSIIRDLSKIMRRGLDMLNETLNDPPLNFFIHSLPTTSENADYYHWHLEIAPRVTGYGGYEIGSGVIIDITSPEECAKYLKQSEKH</sequence>
<dbReference type="InterPro" id="IPR001937">
    <property type="entry name" value="GalP_UDPtransf1"/>
</dbReference>
<comment type="cofactor">
    <cofactor evidence="5">
        <name>Zn(2+)</name>
        <dbReference type="ChEBI" id="CHEBI:29105"/>
    </cofactor>
    <text evidence="5">Binds 1 zinc ion per subunit.</text>
</comment>
<dbReference type="GO" id="GO:0008108">
    <property type="term" value="F:UDP-glucose:hexose-1-phosphate uridylyltransferase activity"/>
    <property type="evidence" value="ECO:0007669"/>
    <property type="project" value="InterPro"/>
</dbReference>
<evidence type="ECO:0000256" key="1">
    <source>
        <dbReference type="ARBA" id="ARBA00022679"/>
    </source>
</evidence>
<keyword evidence="5" id="KW-0862">Zinc</keyword>
<feature type="domain" description="Galactose-1-phosphate uridyl transferase N-terminal" evidence="6">
    <location>
        <begin position="3"/>
        <end position="170"/>
    </location>
</feature>
<keyword evidence="5" id="KW-0479">Metal-binding</keyword>
<dbReference type="AlphaFoldDB" id="A0A2M7CHM7"/>
<feature type="active site" description="Tele-UMP-histidine intermediate" evidence="4">
    <location>
        <position position="160"/>
    </location>
</feature>
<protein>
    <submittedName>
        <fullName evidence="7">Galactose-1-phosphate uridylyltransferase</fullName>
    </submittedName>
</protein>
<dbReference type="PIRSF" id="PIRSF000808">
    <property type="entry name" value="GalT"/>
    <property type="match status" value="1"/>
</dbReference>
<evidence type="ECO:0000256" key="2">
    <source>
        <dbReference type="ARBA" id="ARBA00022695"/>
    </source>
</evidence>
<evidence type="ECO:0000256" key="3">
    <source>
        <dbReference type="ARBA" id="ARBA00023277"/>
    </source>
</evidence>
<comment type="caution">
    <text evidence="7">The sequence shown here is derived from an EMBL/GenBank/DDBJ whole genome shotgun (WGS) entry which is preliminary data.</text>
</comment>
<evidence type="ECO:0000313" key="8">
    <source>
        <dbReference type="Proteomes" id="UP000229966"/>
    </source>
</evidence>
<dbReference type="GO" id="GO:0008270">
    <property type="term" value="F:zinc ion binding"/>
    <property type="evidence" value="ECO:0007669"/>
    <property type="project" value="InterPro"/>
</dbReference>
<feature type="binding site" evidence="5">
    <location>
        <position position="44"/>
    </location>
    <ligand>
        <name>Zn(2+)</name>
        <dbReference type="ChEBI" id="CHEBI:29105"/>
    </ligand>
</feature>
<gene>
    <name evidence="7" type="ORF">COS38_03130</name>
</gene>
<evidence type="ECO:0000256" key="5">
    <source>
        <dbReference type="PIRSR" id="PIRSR000808-3"/>
    </source>
</evidence>
<organism evidence="7 8">
    <name type="scientific">Candidatus Berkelbacteria bacterium CG03_land_8_20_14_0_80_40_36</name>
    <dbReference type="NCBI Taxonomy" id="1974509"/>
    <lineage>
        <taxon>Bacteria</taxon>
        <taxon>Candidatus Berkelbacteria</taxon>
    </lineage>
</organism>
<dbReference type="InterPro" id="IPR053177">
    <property type="entry name" value="ADP-glucose_phosphorylase"/>
</dbReference>
<dbReference type="InterPro" id="IPR005849">
    <property type="entry name" value="GalP_Utransf_N"/>
</dbReference>
<dbReference type="PANTHER" id="PTHR42763:SF2">
    <property type="entry name" value="ADP-GLUCOSE PHOSPHORYLASE"/>
    <property type="match status" value="1"/>
</dbReference>
<name>A0A2M7CHM7_9BACT</name>
<keyword evidence="3" id="KW-0119">Carbohydrate metabolism</keyword>
<feature type="binding site" evidence="5">
    <location>
        <position position="41"/>
    </location>
    <ligand>
        <name>Zn(2+)</name>
        <dbReference type="ChEBI" id="CHEBI:29105"/>
    </ligand>
</feature>
<dbReference type="PANTHER" id="PTHR42763">
    <property type="entry name" value="ADP-GLUCOSE PHOSPHORYLASE"/>
    <property type="match status" value="1"/>
</dbReference>
<dbReference type="Pfam" id="PF01087">
    <property type="entry name" value="GalP_UDP_transf"/>
    <property type="match status" value="1"/>
</dbReference>
<evidence type="ECO:0000259" key="6">
    <source>
        <dbReference type="Pfam" id="PF01087"/>
    </source>
</evidence>
<proteinExistence type="predicted"/>
<dbReference type="Gene3D" id="3.30.428.10">
    <property type="entry name" value="HIT-like"/>
    <property type="match status" value="2"/>
</dbReference>
<reference evidence="8" key="1">
    <citation type="submission" date="2017-09" db="EMBL/GenBank/DDBJ databases">
        <title>Depth-based differentiation of microbial function through sediment-hosted aquifers and enrichment of novel symbionts in the deep terrestrial subsurface.</title>
        <authorList>
            <person name="Probst A.J."/>
            <person name="Ladd B."/>
            <person name="Jarett J.K."/>
            <person name="Geller-Mcgrath D.E."/>
            <person name="Sieber C.M.K."/>
            <person name="Emerson J.B."/>
            <person name="Anantharaman K."/>
            <person name="Thomas B.C."/>
            <person name="Malmstrom R."/>
            <person name="Stieglmeier M."/>
            <person name="Klingl A."/>
            <person name="Woyke T."/>
            <person name="Ryan C.M."/>
            <person name="Banfield J.F."/>
        </authorList>
    </citation>
    <scope>NUCLEOTIDE SEQUENCE [LARGE SCALE GENOMIC DNA]</scope>
</reference>
<evidence type="ECO:0000256" key="4">
    <source>
        <dbReference type="PIRSR" id="PIRSR000808-1"/>
    </source>
</evidence>
<evidence type="ECO:0000313" key="7">
    <source>
        <dbReference type="EMBL" id="PIV25152.1"/>
    </source>
</evidence>
<dbReference type="Proteomes" id="UP000229966">
    <property type="component" value="Unassembled WGS sequence"/>
</dbReference>
<keyword evidence="1 7" id="KW-0808">Transferase</keyword>
<dbReference type="SUPFAM" id="SSF54197">
    <property type="entry name" value="HIT-like"/>
    <property type="match status" value="2"/>
</dbReference>
<accession>A0A2M7CHM7</accession>
<dbReference type="InterPro" id="IPR036265">
    <property type="entry name" value="HIT-like_sf"/>
</dbReference>